<dbReference type="Proteomes" id="UP000198500">
    <property type="component" value="Unassembled WGS sequence"/>
</dbReference>
<evidence type="ECO:0008006" key="3">
    <source>
        <dbReference type="Google" id="ProtNLM"/>
    </source>
</evidence>
<protein>
    <recommendedName>
        <fullName evidence="3">Lipoprotein</fullName>
    </recommendedName>
</protein>
<evidence type="ECO:0000313" key="2">
    <source>
        <dbReference type="Proteomes" id="UP000198500"/>
    </source>
</evidence>
<keyword evidence="2" id="KW-1185">Reference proteome</keyword>
<sequence>MIFKQGVMKVKVVVYVVFMLIFQGCAANTPYKDYEGDLGQNERARLKGAELDNQNICSSSQPIFMFVEVNGQSTFRPQFDYNRCRYPTELLLKPGENKIRALYSYSGSTHLLRACFIAEPGKTYEPISIVSGYDIEMIIVEDVTESAMEKNPTAVSASTTTSHITAQHCSWS</sequence>
<gene>
    <name evidence="1" type="ORF">SAMN05443545_10350</name>
</gene>
<reference evidence="1 2" key="1">
    <citation type="submission" date="2016-10" db="EMBL/GenBank/DDBJ databases">
        <authorList>
            <person name="de Groot N.N."/>
        </authorList>
    </citation>
    <scope>NUCLEOTIDE SEQUENCE [LARGE SCALE GENOMIC DNA]</scope>
    <source>
        <strain evidence="1 2">DSM 19219</strain>
    </source>
</reference>
<dbReference type="PROSITE" id="PS51257">
    <property type="entry name" value="PROKAR_LIPOPROTEIN"/>
    <property type="match status" value="1"/>
</dbReference>
<accession>A0A1H2WZX1</accession>
<name>A0A1H2WZX1_9GAMM</name>
<organism evidence="1 2">
    <name type="scientific">Aidingimonas halophila</name>
    <dbReference type="NCBI Taxonomy" id="574349"/>
    <lineage>
        <taxon>Bacteria</taxon>
        <taxon>Pseudomonadati</taxon>
        <taxon>Pseudomonadota</taxon>
        <taxon>Gammaproteobacteria</taxon>
        <taxon>Oceanospirillales</taxon>
        <taxon>Halomonadaceae</taxon>
        <taxon>Aidingimonas</taxon>
    </lineage>
</organism>
<dbReference type="RefSeq" id="WP_092568649.1">
    <property type="nucleotide sequence ID" value="NZ_BMXH01000004.1"/>
</dbReference>
<dbReference type="AlphaFoldDB" id="A0A1H2WZX1"/>
<evidence type="ECO:0000313" key="1">
    <source>
        <dbReference type="EMBL" id="SDW85509.1"/>
    </source>
</evidence>
<dbReference type="EMBL" id="FNNI01000003">
    <property type="protein sequence ID" value="SDW85509.1"/>
    <property type="molecule type" value="Genomic_DNA"/>
</dbReference>
<proteinExistence type="predicted"/>
<dbReference type="STRING" id="574349.SAMN05443545_10350"/>